<accession>A0A9E6ZFG4</accession>
<dbReference type="AlphaFoldDB" id="T0C3V3"/>
<dbReference type="Proteomes" id="UP000829401">
    <property type="component" value="Chromosome"/>
</dbReference>
<sequence>MMKYTVGNRAFETYEEAMAYCDMVDFDFHDMIVPFEEDVIEQVTSMETVRAHESSRPEGVAKDAYTVVCAQRPLPGDIVWEGESVGNGVYYAAGDITRYSKVWEQLEAMQVEYMSNDDITGELNKWLAKRNMTMDAALERVDMDTLCGMAKLPQIQ</sequence>
<protein>
    <submittedName>
        <fullName evidence="1">Uncharacterized protein</fullName>
    </submittedName>
</protein>
<proteinExistence type="predicted"/>
<dbReference type="EMBL" id="CP080467">
    <property type="protein sequence ID" value="UNO48002.1"/>
    <property type="molecule type" value="Genomic_DNA"/>
</dbReference>
<organism evidence="1 2">
    <name type="scientific">Alicyclobacillus acidoterrestris (strain ATCC 49025 / DSM 3922 / CIP 106132 / NCIMB 13137 / GD3B)</name>
    <dbReference type="NCBI Taxonomy" id="1356854"/>
    <lineage>
        <taxon>Bacteria</taxon>
        <taxon>Bacillati</taxon>
        <taxon>Bacillota</taxon>
        <taxon>Bacilli</taxon>
        <taxon>Bacillales</taxon>
        <taxon>Alicyclobacillaceae</taxon>
        <taxon>Alicyclobacillus</taxon>
    </lineage>
</organism>
<dbReference type="RefSeq" id="WP_021296111.1">
    <property type="nucleotide sequence ID" value="NZ_AURB01000124.1"/>
</dbReference>
<dbReference type="KEGG" id="aaco:K1I37_15110"/>
<evidence type="ECO:0000313" key="2">
    <source>
        <dbReference type="Proteomes" id="UP000829401"/>
    </source>
</evidence>
<gene>
    <name evidence="1" type="ORF">K1I37_15110</name>
</gene>
<reference evidence="2" key="1">
    <citation type="journal article" date="2022" name="G3 (Bethesda)">
        <title>Unveiling the complete genome sequence of Alicyclobacillus acidoterrestris DSM 3922T, a taint-producing strain.</title>
        <authorList>
            <person name="Leonardo I.C."/>
            <person name="Barreto Crespo M.T."/>
            <person name="Gaspar F.B."/>
        </authorList>
    </citation>
    <scope>NUCLEOTIDE SEQUENCE [LARGE SCALE GENOMIC DNA]</scope>
    <source>
        <strain evidence="2">DSM 3922</strain>
    </source>
</reference>
<evidence type="ECO:0000313" key="1">
    <source>
        <dbReference type="EMBL" id="UNO48002.1"/>
    </source>
</evidence>
<name>T0C3V3_ALIAG</name>
<keyword evidence="2" id="KW-1185">Reference proteome</keyword>
<accession>T0C3V3</accession>
<dbReference type="STRING" id="1356854.N007_05340"/>